<dbReference type="GO" id="GO:0006935">
    <property type="term" value="P:chemotaxis"/>
    <property type="evidence" value="ECO:0007669"/>
    <property type="project" value="InterPro"/>
</dbReference>
<accession>A0A4R6RBU6</accession>
<dbReference type="PRINTS" id="PR00260">
    <property type="entry name" value="CHEMTRNSDUCR"/>
</dbReference>
<comment type="caution">
    <text evidence="7">The sequence shown here is derived from an EMBL/GenBank/DDBJ whole genome shotgun (WGS) entry which is preliminary data.</text>
</comment>
<comment type="similarity">
    <text evidence="2">Belongs to the methyl-accepting chemotaxis (MCP) protein family.</text>
</comment>
<protein>
    <submittedName>
        <fullName evidence="7">Methyl-accepting chemotaxis protein</fullName>
    </submittedName>
</protein>
<keyword evidence="8" id="KW-1185">Reference proteome</keyword>
<evidence type="ECO:0000259" key="6">
    <source>
        <dbReference type="PROSITE" id="PS50885"/>
    </source>
</evidence>
<evidence type="ECO:0000259" key="5">
    <source>
        <dbReference type="PROSITE" id="PS50111"/>
    </source>
</evidence>
<dbReference type="Proteomes" id="UP000294547">
    <property type="component" value="Unassembled WGS sequence"/>
</dbReference>
<name>A0A4R6RBU6_9HYPH</name>
<dbReference type="PANTHER" id="PTHR32089">
    <property type="entry name" value="METHYL-ACCEPTING CHEMOTAXIS PROTEIN MCPB"/>
    <property type="match status" value="1"/>
</dbReference>
<evidence type="ECO:0000313" key="8">
    <source>
        <dbReference type="Proteomes" id="UP000294547"/>
    </source>
</evidence>
<keyword evidence="4" id="KW-0812">Transmembrane</keyword>
<proteinExistence type="inferred from homology"/>
<dbReference type="GO" id="GO:0016020">
    <property type="term" value="C:membrane"/>
    <property type="evidence" value="ECO:0007669"/>
    <property type="project" value="InterPro"/>
</dbReference>
<keyword evidence="4" id="KW-1133">Transmembrane helix</keyword>
<dbReference type="InterPro" id="IPR004090">
    <property type="entry name" value="Chemotax_Me-accpt_rcpt"/>
</dbReference>
<dbReference type="Pfam" id="PF00672">
    <property type="entry name" value="HAMP"/>
    <property type="match status" value="1"/>
</dbReference>
<evidence type="ECO:0000256" key="2">
    <source>
        <dbReference type="ARBA" id="ARBA00029447"/>
    </source>
</evidence>
<evidence type="ECO:0000256" key="4">
    <source>
        <dbReference type="SAM" id="Phobius"/>
    </source>
</evidence>
<feature type="domain" description="HAMP" evidence="6">
    <location>
        <begin position="446"/>
        <end position="499"/>
    </location>
</feature>
<dbReference type="GO" id="GO:0004888">
    <property type="term" value="F:transmembrane signaling receptor activity"/>
    <property type="evidence" value="ECO:0007669"/>
    <property type="project" value="InterPro"/>
</dbReference>
<evidence type="ECO:0000256" key="3">
    <source>
        <dbReference type="PROSITE-ProRule" id="PRU00284"/>
    </source>
</evidence>
<dbReference type="SMART" id="SM00283">
    <property type="entry name" value="MA"/>
    <property type="match status" value="1"/>
</dbReference>
<dbReference type="PROSITE" id="PS50111">
    <property type="entry name" value="CHEMOTAXIS_TRANSDUC_2"/>
    <property type="match status" value="1"/>
</dbReference>
<dbReference type="Pfam" id="PF00015">
    <property type="entry name" value="MCPsignal"/>
    <property type="match status" value="1"/>
</dbReference>
<dbReference type="Gene3D" id="6.10.340.10">
    <property type="match status" value="1"/>
</dbReference>
<dbReference type="GO" id="GO:0007165">
    <property type="term" value="P:signal transduction"/>
    <property type="evidence" value="ECO:0007669"/>
    <property type="project" value="UniProtKB-KW"/>
</dbReference>
<evidence type="ECO:0000313" key="7">
    <source>
        <dbReference type="EMBL" id="TDP83514.1"/>
    </source>
</evidence>
<feature type="domain" description="Methyl-accepting transducer" evidence="5">
    <location>
        <begin position="539"/>
        <end position="768"/>
    </location>
</feature>
<dbReference type="SUPFAM" id="SSF58104">
    <property type="entry name" value="Methyl-accepting chemotaxis protein (MCP) signaling domain"/>
    <property type="match status" value="1"/>
</dbReference>
<organism evidence="7 8">
    <name type="scientific">Oharaeibacter diazotrophicus</name>
    <dbReference type="NCBI Taxonomy" id="1920512"/>
    <lineage>
        <taxon>Bacteria</taxon>
        <taxon>Pseudomonadati</taxon>
        <taxon>Pseudomonadota</taxon>
        <taxon>Alphaproteobacteria</taxon>
        <taxon>Hyphomicrobiales</taxon>
        <taxon>Pleomorphomonadaceae</taxon>
        <taxon>Oharaeibacter</taxon>
    </lineage>
</organism>
<feature type="transmembrane region" description="Helical" evidence="4">
    <location>
        <begin position="12"/>
        <end position="38"/>
    </location>
</feature>
<dbReference type="RefSeq" id="WP_126538523.1">
    <property type="nucleotide sequence ID" value="NZ_BSPM01000009.1"/>
</dbReference>
<dbReference type="AlphaFoldDB" id="A0A4R6RBU6"/>
<dbReference type="EMBL" id="SNXY01000009">
    <property type="protein sequence ID" value="TDP83514.1"/>
    <property type="molecule type" value="Genomic_DNA"/>
</dbReference>
<dbReference type="OrthoDB" id="3378718at2"/>
<dbReference type="Gene3D" id="1.10.287.950">
    <property type="entry name" value="Methyl-accepting chemotaxis protein"/>
    <property type="match status" value="1"/>
</dbReference>
<keyword evidence="4" id="KW-0472">Membrane</keyword>
<dbReference type="InterPro" id="IPR004089">
    <property type="entry name" value="MCPsignal_dom"/>
</dbReference>
<gene>
    <name evidence="7" type="ORF">EDD54_3476</name>
</gene>
<keyword evidence="1 3" id="KW-0807">Transducer</keyword>
<dbReference type="SMART" id="SM00304">
    <property type="entry name" value="HAMP"/>
    <property type="match status" value="1"/>
</dbReference>
<reference evidence="7 8" key="1">
    <citation type="submission" date="2019-03" db="EMBL/GenBank/DDBJ databases">
        <title>Genomic Encyclopedia of Type Strains, Phase IV (KMG-IV): sequencing the most valuable type-strain genomes for metagenomic binning, comparative biology and taxonomic classification.</title>
        <authorList>
            <person name="Goeker M."/>
        </authorList>
    </citation>
    <scope>NUCLEOTIDE SEQUENCE [LARGE SCALE GENOMIC DNA]</scope>
    <source>
        <strain evidence="7 8">DSM 102969</strain>
    </source>
</reference>
<evidence type="ECO:0000256" key="1">
    <source>
        <dbReference type="ARBA" id="ARBA00023224"/>
    </source>
</evidence>
<dbReference type="InterPro" id="IPR003660">
    <property type="entry name" value="HAMP_dom"/>
</dbReference>
<dbReference type="PANTHER" id="PTHR32089:SF112">
    <property type="entry name" value="LYSOZYME-LIKE PROTEIN-RELATED"/>
    <property type="match status" value="1"/>
</dbReference>
<sequence length="795" mass="81097">MKFSGIIANRSIALKIGAGVLTLTLVAAAVSGVGLVGLDSLGRAVDMTSRSAAILADVNDAGNGVNAFLESRDAAIVADIRAKLAEARDGLSGLGDPSDPRLAAPVAAVEGLGTAIAGLESASSKIDAAAKGLTGALANLRQLGSSIETSALAKANTAKTAAEELGASYESARAVFDLATQAQIVSLKASLALSNYLATADAKEFTAVRAALPTLRQAAQKIVEAAKGTTVEATAQQLGDQVKAVTAVMRKIAESQDMTEIQAKRAEAAKAFASILQLADTLGANQKTVAGASGRSKEIQDAERSKAETVRDLGIVFGGLVDKLSIETMNYRLAPSDGGKLAVSTLKTEITAKIAEMKAAGLPDAGKAATSFGSAFTQLVAASKAFDEAHKAARTASAAAAEAIKAVVDDRATAAGTERSASVTAMLTAVGVALALAFAVAFGLSRVISRPITGVTAAMRRLASGDTDVAIDAAERGDEIGGMLKAVRVFRDNAIERRRLAEVAETEQSARRARQERIEALIADFRAEIEVLVAAVGGNADQMEATARALAAIAEEATGRAGTAAEASEAASSGVQTVAAAAEELAASIGEISRQAETATMVVHKAGENARASDAIIVGLARATDRIGDVVALIKAIAEQTNLLALNATIEAARAGEAGRGFAVVASEVKQLASQTAKATEEIASQIASIQGATGEAVQAIRTITETMSDVDRSTSAIAEAVVEQGRATEEISSNAQRTANGTRSVAQEAQALTRVVGETNQSAAQVLAVSNDVNEQSERLRIAVDRFLTNVMAA</sequence>
<dbReference type="PROSITE" id="PS50885">
    <property type="entry name" value="HAMP"/>
    <property type="match status" value="1"/>
</dbReference>
<dbReference type="CDD" id="cd06225">
    <property type="entry name" value="HAMP"/>
    <property type="match status" value="1"/>
</dbReference>